<sequence length="236" mass="26023">MHRQQHQGTSSGTRLLLVAAAGEKQHQVVVGRRIHRQQHQGTSSGTSRAGAEARDVGVDPRDDGVVEREVVGVDEIDGREAAGVDGVEGREIVEVDDGVEGREVVGVDGVEGREIVEIDDGVDGRELVGVDGVEREGDEYFFAAESMIAAPRDADVSAERCFFLAYTLSTSWENNSVSFFHCCWYTLHAEEVALLFLTRLLIATVVYSPYIYETSRVETSQNLFQKKLFQDVEAIF</sequence>
<dbReference type="Proteomes" id="UP001239111">
    <property type="component" value="Chromosome 1"/>
</dbReference>
<keyword evidence="2" id="KW-1185">Reference proteome</keyword>
<reference evidence="1" key="1">
    <citation type="submission" date="2023-04" db="EMBL/GenBank/DDBJ databases">
        <title>A chromosome-level genome assembly of the parasitoid wasp Eretmocerus hayati.</title>
        <authorList>
            <person name="Zhong Y."/>
            <person name="Liu S."/>
            <person name="Liu Y."/>
        </authorList>
    </citation>
    <scope>NUCLEOTIDE SEQUENCE</scope>
    <source>
        <strain evidence="1">ZJU_SS_LIU_2023</strain>
    </source>
</reference>
<name>A0ACC2PX42_9HYME</name>
<dbReference type="EMBL" id="CM056741">
    <property type="protein sequence ID" value="KAJ8688194.1"/>
    <property type="molecule type" value="Genomic_DNA"/>
</dbReference>
<evidence type="ECO:0000313" key="2">
    <source>
        <dbReference type="Proteomes" id="UP001239111"/>
    </source>
</evidence>
<comment type="caution">
    <text evidence="1">The sequence shown here is derived from an EMBL/GenBank/DDBJ whole genome shotgun (WGS) entry which is preliminary data.</text>
</comment>
<gene>
    <name evidence="1" type="ORF">QAD02_023989</name>
</gene>
<evidence type="ECO:0000313" key="1">
    <source>
        <dbReference type="EMBL" id="KAJ8688194.1"/>
    </source>
</evidence>
<accession>A0ACC2PX42</accession>
<proteinExistence type="predicted"/>
<protein>
    <submittedName>
        <fullName evidence="1">Uncharacterized protein</fullName>
    </submittedName>
</protein>
<organism evidence="1 2">
    <name type="scientific">Eretmocerus hayati</name>
    <dbReference type="NCBI Taxonomy" id="131215"/>
    <lineage>
        <taxon>Eukaryota</taxon>
        <taxon>Metazoa</taxon>
        <taxon>Ecdysozoa</taxon>
        <taxon>Arthropoda</taxon>
        <taxon>Hexapoda</taxon>
        <taxon>Insecta</taxon>
        <taxon>Pterygota</taxon>
        <taxon>Neoptera</taxon>
        <taxon>Endopterygota</taxon>
        <taxon>Hymenoptera</taxon>
        <taxon>Apocrita</taxon>
        <taxon>Proctotrupomorpha</taxon>
        <taxon>Chalcidoidea</taxon>
        <taxon>Aphelinidae</taxon>
        <taxon>Aphelininae</taxon>
        <taxon>Eretmocerus</taxon>
    </lineage>
</organism>